<dbReference type="AlphaFoldDB" id="A0A6G1H6S5"/>
<organism evidence="1 2">
    <name type="scientific">Aulographum hederae CBS 113979</name>
    <dbReference type="NCBI Taxonomy" id="1176131"/>
    <lineage>
        <taxon>Eukaryota</taxon>
        <taxon>Fungi</taxon>
        <taxon>Dikarya</taxon>
        <taxon>Ascomycota</taxon>
        <taxon>Pezizomycotina</taxon>
        <taxon>Dothideomycetes</taxon>
        <taxon>Pleosporomycetidae</taxon>
        <taxon>Aulographales</taxon>
        <taxon>Aulographaceae</taxon>
    </lineage>
</organism>
<protein>
    <recommendedName>
        <fullName evidence="3">Transcription factor domain-containing protein</fullName>
    </recommendedName>
</protein>
<dbReference type="GO" id="GO:0001228">
    <property type="term" value="F:DNA-binding transcription activator activity, RNA polymerase II-specific"/>
    <property type="evidence" value="ECO:0007669"/>
    <property type="project" value="TreeGrafter"/>
</dbReference>
<dbReference type="InterPro" id="IPR053157">
    <property type="entry name" value="Sterol_Uptake_Regulator"/>
</dbReference>
<dbReference type="EMBL" id="ML977147">
    <property type="protein sequence ID" value="KAF1988762.1"/>
    <property type="molecule type" value="Genomic_DNA"/>
</dbReference>
<dbReference type="PANTHER" id="PTHR47784">
    <property type="entry name" value="STEROL UPTAKE CONTROL PROTEIN 2"/>
    <property type="match status" value="1"/>
</dbReference>
<dbReference type="PANTHER" id="PTHR47784:SF9">
    <property type="entry name" value="ZN(II)2CYS6 TRANSCRIPTION FACTOR (EUROFUNG)"/>
    <property type="match status" value="1"/>
</dbReference>
<sequence length="313" mass="35022">MCADENSSFELDIGCLKLLDRFHRQTIHQLGNPKFITIFGNHIAQLAFTNPFLMHVILAITATHSRYLAQHPIPLPRTIPELHHWVCCAALFNQKLSQPIRPDDRDPLWATAAFLGIIAMSSFDISDPAKAFPLKESEPSDLEWLMFAEGKMAVFDLVKPLREGSVFVEMEQEYSQAMTPASGSGIEGVVPELAEICELTASSSAASSPYFHAVHSLSLLQTKAAQGAMTKAMTLNFLGKMDPEYKKLLHVKDDRALLLLAMWYKMAMGHQWWVEHRATVEGAAICEYLRRRCGGDELMLRLLPWPSGVQTLA</sequence>
<dbReference type="OrthoDB" id="416217at2759"/>
<name>A0A6G1H6S5_9PEZI</name>
<dbReference type="Proteomes" id="UP000800041">
    <property type="component" value="Unassembled WGS sequence"/>
</dbReference>
<reference evidence="1" key="1">
    <citation type="journal article" date="2020" name="Stud. Mycol.">
        <title>101 Dothideomycetes genomes: a test case for predicting lifestyles and emergence of pathogens.</title>
        <authorList>
            <person name="Haridas S."/>
            <person name="Albert R."/>
            <person name="Binder M."/>
            <person name="Bloem J."/>
            <person name="Labutti K."/>
            <person name="Salamov A."/>
            <person name="Andreopoulos B."/>
            <person name="Baker S."/>
            <person name="Barry K."/>
            <person name="Bills G."/>
            <person name="Bluhm B."/>
            <person name="Cannon C."/>
            <person name="Castanera R."/>
            <person name="Culley D."/>
            <person name="Daum C."/>
            <person name="Ezra D."/>
            <person name="Gonzalez J."/>
            <person name="Henrissat B."/>
            <person name="Kuo A."/>
            <person name="Liang C."/>
            <person name="Lipzen A."/>
            <person name="Lutzoni F."/>
            <person name="Magnuson J."/>
            <person name="Mondo S."/>
            <person name="Nolan M."/>
            <person name="Ohm R."/>
            <person name="Pangilinan J."/>
            <person name="Park H.-J."/>
            <person name="Ramirez L."/>
            <person name="Alfaro M."/>
            <person name="Sun H."/>
            <person name="Tritt A."/>
            <person name="Yoshinaga Y."/>
            <person name="Zwiers L.-H."/>
            <person name="Turgeon B."/>
            <person name="Goodwin S."/>
            <person name="Spatafora J."/>
            <person name="Crous P."/>
            <person name="Grigoriev I."/>
        </authorList>
    </citation>
    <scope>NUCLEOTIDE SEQUENCE</scope>
    <source>
        <strain evidence="1">CBS 113979</strain>
    </source>
</reference>
<evidence type="ECO:0000313" key="2">
    <source>
        <dbReference type="Proteomes" id="UP000800041"/>
    </source>
</evidence>
<accession>A0A6G1H6S5</accession>
<evidence type="ECO:0008006" key="3">
    <source>
        <dbReference type="Google" id="ProtNLM"/>
    </source>
</evidence>
<evidence type="ECO:0000313" key="1">
    <source>
        <dbReference type="EMBL" id="KAF1988762.1"/>
    </source>
</evidence>
<proteinExistence type="predicted"/>
<keyword evidence="2" id="KW-1185">Reference proteome</keyword>
<gene>
    <name evidence="1" type="ORF">K402DRAFT_391465</name>
</gene>